<reference evidence="2 3" key="1">
    <citation type="journal article" date="2023" name="Nucleic Acids Res.">
        <title>The hologenome of Daphnia magna reveals possible DNA methylation and microbiome-mediated evolution of the host genome.</title>
        <authorList>
            <person name="Chaturvedi A."/>
            <person name="Li X."/>
            <person name="Dhandapani V."/>
            <person name="Marshall H."/>
            <person name="Kissane S."/>
            <person name="Cuenca-Cambronero M."/>
            <person name="Asole G."/>
            <person name="Calvet F."/>
            <person name="Ruiz-Romero M."/>
            <person name="Marangio P."/>
            <person name="Guigo R."/>
            <person name="Rago D."/>
            <person name="Mirbahai L."/>
            <person name="Eastwood N."/>
            <person name="Colbourne J.K."/>
            <person name="Zhou J."/>
            <person name="Mallon E."/>
            <person name="Orsini L."/>
        </authorList>
    </citation>
    <scope>NUCLEOTIDE SEQUENCE [LARGE SCALE GENOMIC DNA]</scope>
    <source>
        <strain evidence="2">LRV0_1</strain>
    </source>
</reference>
<accession>A0ABR0B1K6</accession>
<gene>
    <name evidence="2" type="ORF">OUZ56_027675</name>
</gene>
<sequence>MLKHRGPERKNTPGRNSALATQHPILAEGDPASIDHLCFVSDEFHHINLKTTNAYKTESINYSTVSSIGEAKHIY</sequence>
<name>A0ABR0B1K6_9CRUS</name>
<comment type="caution">
    <text evidence="2">The sequence shown here is derived from an EMBL/GenBank/DDBJ whole genome shotgun (WGS) entry which is preliminary data.</text>
</comment>
<dbReference type="EMBL" id="JAOYFB010000040">
    <property type="protein sequence ID" value="KAK4035587.1"/>
    <property type="molecule type" value="Genomic_DNA"/>
</dbReference>
<organism evidence="2 3">
    <name type="scientific">Daphnia magna</name>
    <dbReference type="NCBI Taxonomy" id="35525"/>
    <lineage>
        <taxon>Eukaryota</taxon>
        <taxon>Metazoa</taxon>
        <taxon>Ecdysozoa</taxon>
        <taxon>Arthropoda</taxon>
        <taxon>Crustacea</taxon>
        <taxon>Branchiopoda</taxon>
        <taxon>Diplostraca</taxon>
        <taxon>Cladocera</taxon>
        <taxon>Anomopoda</taxon>
        <taxon>Daphniidae</taxon>
        <taxon>Daphnia</taxon>
    </lineage>
</organism>
<protein>
    <submittedName>
        <fullName evidence="2">Uncharacterized protein</fullName>
    </submittedName>
</protein>
<keyword evidence="3" id="KW-1185">Reference proteome</keyword>
<dbReference type="Proteomes" id="UP001234178">
    <property type="component" value="Unassembled WGS sequence"/>
</dbReference>
<proteinExistence type="predicted"/>
<evidence type="ECO:0000313" key="2">
    <source>
        <dbReference type="EMBL" id="KAK4035587.1"/>
    </source>
</evidence>
<evidence type="ECO:0000256" key="1">
    <source>
        <dbReference type="SAM" id="MobiDB-lite"/>
    </source>
</evidence>
<feature type="region of interest" description="Disordered" evidence="1">
    <location>
        <begin position="1"/>
        <end position="23"/>
    </location>
</feature>
<evidence type="ECO:0000313" key="3">
    <source>
        <dbReference type="Proteomes" id="UP001234178"/>
    </source>
</evidence>